<evidence type="ECO:0000256" key="3">
    <source>
        <dbReference type="SAM" id="Coils"/>
    </source>
</evidence>
<dbReference type="InterPro" id="IPR046347">
    <property type="entry name" value="bZIP_sf"/>
</dbReference>
<gene>
    <name evidence="6" type="primary">YAP1_9</name>
    <name evidence="6" type="ORF">K7432_011682</name>
</gene>
<dbReference type="PROSITE" id="PS50217">
    <property type="entry name" value="BZIP"/>
    <property type="match status" value="1"/>
</dbReference>
<feature type="region of interest" description="Disordered" evidence="4">
    <location>
        <begin position="35"/>
        <end position="102"/>
    </location>
</feature>
<dbReference type="PANTHER" id="PTHR40621">
    <property type="entry name" value="TRANSCRIPTION FACTOR KAPC-RELATED"/>
    <property type="match status" value="1"/>
</dbReference>
<feature type="region of interest" description="Disordered" evidence="4">
    <location>
        <begin position="198"/>
        <end position="224"/>
    </location>
</feature>
<feature type="coiled-coil region" evidence="3">
    <location>
        <begin position="103"/>
        <end position="151"/>
    </location>
</feature>
<dbReference type="InterPro" id="IPR050936">
    <property type="entry name" value="AP-1-like"/>
</dbReference>
<feature type="region of interest" description="Disordered" evidence="4">
    <location>
        <begin position="340"/>
        <end position="361"/>
    </location>
</feature>
<keyword evidence="7" id="KW-1185">Reference proteome</keyword>
<keyword evidence="3" id="KW-0175">Coiled coil</keyword>
<dbReference type="SMART" id="SM00338">
    <property type="entry name" value="BRLZ"/>
    <property type="match status" value="1"/>
</dbReference>
<feature type="domain" description="BZIP" evidence="5">
    <location>
        <begin position="90"/>
        <end position="148"/>
    </location>
</feature>
<organism evidence="6 7">
    <name type="scientific">Basidiobolus ranarum</name>
    <dbReference type="NCBI Taxonomy" id="34480"/>
    <lineage>
        <taxon>Eukaryota</taxon>
        <taxon>Fungi</taxon>
        <taxon>Fungi incertae sedis</taxon>
        <taxon>Zoopagomycota</taxon>
        <taxon>Entomophthoromycotina</taxon>
        <taxon>Basidiobolomycetes</taxon>
        <taxon>Basidiobolales</taxon>
        <taxon>Basidiobolaceae</taxon>
        <taxon>Basidiobolus</taxon>
    </lineage>
</organism>
<dbReference type="PROSITE" id="PS00036">
    <property type="entry name" value="BZIP_BASIC"/>
    <property type="match status" value="1"/>
</dbReference>
<feature type="compositionally biased region" description="Acidic residues" evidence="4">
    <location>
        <begin position="59"/>
        <end position="68"/>
    </location>
</feature>
<feature type="compositionally biased region" description="Polar residues" evidence="4">
    <location>
        <begin position="340"/>
        <end position="353"/>
    </location>
</feature>
<accession>A0ABR2WLZ1</accession>
<dbReference type="CDD" id="cd14688">
    <property type="entry name" value="bZIP_YAP"/>
    <property type="match status" value="1"/>
</dbReference>
<dbReference type="EMBL" id="JASJQH010000931">
    <property type="protein sequence ID" value="KAK9762513.1"/>
    <property type="molecule type" value="Genomic_DNA"/>
</dbReference>
<evidence type="ECO:0000313" key="6">
    <source>
        <dbReference type="EMBL" id="KAK9762513.1"/>
    </source>
</evidence>
<reference evidence="6 7" key="1">
    <citation type="submission" date="2023-04" db="EMBL/GenBank/DDBJ databases">
        <title>Genome of Basidiobolus ranarum AG-B5.</title>
        <authorList>
            <person name="Stajich J.E."/>
            <person name="Carter-House D."/>
            <person name="Gryganskyi A."/>
        </authorList>
    </citation>
    <scope>NUCLEOTIDE SEQUENCE [LARGE SCALE GENOMIC DNA]</scope>
    <source>
        <strain evidence="6 7">AG-B5</strain>
    </source>
</reference>
<dbReference type="InterPro" id="IPR004827">
    <property type="entry name" value="bZIP"/>
</dbReference>
<evidence type="ECO:0000259" key="5">
    <source>
        <dbReference type="PROSITE" id="PS50217"/>
    </source>
</evidence>
<dbReference type="PANTHER" id="PTHR40621:SF8">
    <property type="entry name" value="AP-1-LIKE TRANSCRIPTION FACTOR YAP3"/>
    <property type="match status" value="1"/>
</dbReference>
<dbReference type="SUPFAM" id="SSF57959">
    <property type="entry name" value="Leucine zipper domain"/>
    <property type="match status" value="1"/>
</dbReference>
<evidence type="ECO:0000313" key="7">
    <source>
        <dbReference type="Proteomes" id="UP001479436"/>
    </source>
</evidence>
<keyword evidence="2" id="KW-0539">Nucleus</keyword>
<dbReference type="Gene3D" id="1.20.5.170">
    <property type="match status" value="1"/>
</dbReference>
<proteinExistence type="predicted"/>
<feature type="compositionally biased region" description="Basic and acidic residues" evidence="4">
    <location>
        <begin position="35"/>
        <end position="46"/>
    </location>
</feature>
<evidence type="ECO:0000256" key="2">
    <source>
        <dbReference type="ARBA" id="ARBA00023242"/>
    </source>
</evidence>
<sequence length="411" mass="45960">MNDSLAYQLQSAQNDPELQNLLAAAISHNQLSKMEDLLKRKNDTDVQKTPAKHNHQQEKEDDDIDSPEDNSKPTPKRPGRKALTTMPADKRKAQNRAAQRAFRERKDKYVKELEDRVKELEANNDKNQEENEKLRKLLEEVKTENTLLKGNFTFQPPSNALDSAPTLVDLLKNNNYQTDSPLFTDAFPWTPTSNAGEISYLGGSESPENQGLSPSDDKSSPYALSSYTATPEMANTSAANQQSTLSPSPLHETNFFAPIGEIVGDPLISANEGFPTPHTYNPNEQHDLEFSAGLTDYRDVANILFDDSLVSGLSTLPAYLEESWNEEYDADSLFSPLQTSHSEINEHTVSNDGKTNEDKSEDHISLEDCKVLEYASLPLDFDINELCEELRKKATCGRIRAAEKIKQVAQL</sequence>
<keyword evidence="6" id="KW-0238">DNA-binding</keyword>
<dbReference type="Proteomes" id="UP001479436">
    <property type="component" value="Unassembled WGS sequence"/>
</dbReference>
<comment type="subcellular location">
    <subcellularLocation>
        <location evidence="1">Nucleus</location>
    </subcellularLocation>
</comment>
<evidence type="ECO:0000256" key="1">
    <source>
        <dbReference type="ARBA" id="ARBA00004123"/>
    </source>
</evidence>
<protein>
    <submittedName>
        <fullName evidence="6">DNA-binding transcription factor yap1</fullName>
    </submittedName>
</protein>
<name>A0ABR2WLZ1_9FUNG</name>
<comment type="caution">
    <text evidence="6">The sequence shown here is derived from an EMBL/GenBank/DDBJ whole genome shotgun (WGS) entry which is preliminary data.</text>
</comment>
<dbReference type="GO" id="GO:0003677">
    <property type="term" value="F:DNA binding"/>
    <property type="evidence" value="ECO:0007669"/>
    <property type="project" value="UniProtKB-KW"/>
</dbReference>
<dbReference type="Pfam" id="PF00170">
    <property type="entry name" value="bZIP_1"/>
    <property type="match status" value="1"/>
</dbReference>
<evidence type="ECO:0000256" key="4">
    <source>
        <dbReference type="SAM" id="MobiDB-lite"/>
    </source>
</evidence>